<feature type="compositionally biased region" description="Basic and acidic residues" evidence="1">
    <location>
        <begin position="29"/>
        <end position="43"/>
    </location>
</feature>
<accession>A0A7H0GUW0</accession>
<dbReference type="RefSeq" id="WP_187732342.1">
    <property type="nucleotide sequence ID" value="NZ_CP060784.1"/>
</dbReference>
<proteinExistence type="predicted"/>
<evidence type="ECO:0000313" key="2">
    <source>
        <dbReference type="EMBL" id="QNP52076.1"/>
    </source>
</evidence>
<sequence>MVASSLVKALSVMWLGLGSRQCAWPQRRGRGEEANEGRSRRSGTEVADLDETQLQTQRARLQQMQLSTGRARQILESLGAAEQQYLQQLPRRAVRKQASDKPAW</sequence>
<protein>
    <submittedName>
        <fullName evidence="2">Uncharacterized protein</fullName>
    </submittedName>
</protein>
<feature type="region of interest" description="Disordered" evidence="1">
    <location>
        <begin position="25"/>
        <end position="50"/>
    </location>
</feature>
<organism evidence="2 3">
    <name type="scientific">Hymenobacter qilianensis</name>
    <dbReference type="NCBI Taxonomy" id="1385715"/>
    <lineage>
        <taxon>Bacteria</taxon>
        <taxon>Pseudomonadati</taxon>
        <taxon>Bacteroidota</taxon>
        <taxon>Cytophagia</taxon>
        <taxon>Cytophagales</taxon>
        <taxon>Hymenobacteraceae</taxon>
        <taxon>Hymenobacter</taxon>
    </lineage>
</organism>
<name>A0A7H0GUW0_9BACT</name>
<gene>
    <name evidence="2" type="ORF">H9L05_19650</name>
</gene>
<dbReference type="Proteomes" id="UP000516093">
    <property type="component" value="Chromosome"/>
</dbReference>
<evidence type="ECO:0000256" key="1">
    <source>
        <dbReference type="SAM" id="MobiDB-lite"/>
    </source>
</evidence>
<dbReference type="KEGG" id="hqi:H9L05_19650"/>
<dbReference type="AlphaFoldDB" id="A0A7H0GUW0"/>
<dbReference type="EMBL" id="CP060784">
    <property type="protein sequence ID" value="QNP52076.1"/>
    <property type="molecule type" value="Genomic_DNA"/>
</dbReference>
<keyword evidence="3" id="KW-1185">Reference proteome</keyword>
<reference evidence="2 3" key="1">
    <citation type="submission" date="2020-08" db="EMBL/GenBank/DDBJ databases">
        <title>Genome sequence of Hymenobacter qilianensis JCM 19763T.</title>
        <authorList>
            <person name="Hyun D.-W."/>
            <person name="Bae J.-W."/>
        </authorList>
    </citation>
    <scope>NUCLEOTIDE SEQUENCE [LARGE SCALE GENOMIC DNA]</scope>
    <source>
        <strain evidence="2 3">JCM 19763</strain>
    </source>
</reference>
<evidence type="ECO:0000313" key="3">
    <source>
        <dbReference type="Proteomes" id="UP000516093"/>
    </source>
</evidence>